<dbReference type="EMBL" id="JBBKXX010000001">
    <property type="protein sequence ID" value="MFD3407365.1"/>
    <property type="molecule type" value="Genomic_DNA"/>
</dbReference>
<sequence>MRITLVFGLIFWASLVLKAQEVVPFTQVENTYNFLLHKPENKENQIKPVILFLHGRSLSGNNLNKVKQYGIIDDIIHRGRTVDAYVIAPQVPSGQSWSPDKLKVLLDYVHSNYPTDKCRVYVVGMSLGGYGTMDFVGTYPEEVTAAMALCGGGNVKMAESLAKVPLWIMHGKNDAAVPHSESEKVYNAIQNCCETNLTRFSSFPNYGHGEFARVFYAKQMYDWLYQFEKDQISTDKLMDIEIFDNHLKRVYTDNKPKKVLKVSQPADSVIIKKELVKEVIKSDSLEIVALLPKKQKRDNKSESHPTEIKVAKGDTYYSLSKKYKVAIKDLLKYNKLTEKDLLKEGEKIKIPKR</sequence>
<dbReference type="Pfam" id="PF00756">
    <property type="entry name" value="Esterase"/>
    <property type="match status" value="1"/>
</dbReference>
<dbReference type="InterPro" id="IPR036779">
    <property type="entry name" value="LysM_dom_sf"/>
</dbReference>
<gene>
    <name evidence="3" type="ORF">SKC37_01735</name>
</gene>
<dbReference type="Pfam" id="PF01476">
    <property type="entry name" value="LysM"/>
    <property type="match status" value="1"/>
</dbReference>
<dbReference type="PROSITE" id="PS51782">
    <property type="entry name" value="LYSM"/>
    <property type="match status" value="1"/>
</dbReference>
<evidence type="ECO:0000313" key="4">
    <source>
        <dbReference type="Proteomes" id="UP001598019"/>
    </source>
</evidence>
<keyword evidence="1" id="KW-0732">Signal</keyword>
<organism evidence="3 4">
    <name type="scientific">Aquirufa esocilacus</name>
    <dbReference type="NCBI Taxonomy" id="3096513"/>
    <lineage>
        <taxon>Bacteria</taxon>
        <taxon>Pseudomonadati</taxon>
        <taxon>Bacteroidota</taxon>
        <taxon>Cytophagia</taxon>
        <taxon>Cytophagales</taxon>
        <taxon>Flectobacillaceae</taxon>
        <taxon>Aquirufa</taxon>
    </lineage>
</organism>
<evidence type="ECO:0000256" key="1">
    <source>
        <dbReference type="ARBA" id="ARBA00022729"/>
    </source>
</evidence>
<feature type="domain" description="LysM" evidence="2">
    <location>
        <begin position="306"/>
        <end position="350"/>
    </location>
</feature>
<dbReference type="CDD" id="cd00118">
    <property type="entry name" value="LysM"/>
    <property type="match status" value="1"/>
</dbReference>
<dbReference type="InterPro" id="IPR000801">
    <property type="entry name" value="Esterase-like"/>
</dbReference>
<dbReference type="PANTHER" id="PTHR43037:SF1">
    <property type="entry name" value="BLL1128 PROTEIN"/>
    <property type="match status" value="1"/>
</dbReference>
<dbReference type="Gene3D" id="3.10.350.10">
    <property type="entry name" value="LysM domain"/>
    <property type="match status" value="1"/>
</dbReference>
<protein>
    <submittedName>
        <fullName evidence="3">LysM peptidoglycan-binding domain-containing protein</fullName>
    </submittedName>
</protein>
<proteinExistence type="predicted"/>
<dbReference type="InterPro" id="IPR029058">
    <property type="entry name" value="AB_hydrolase_fold"/>
</dbReference>
<dbReference type="InterPro" id="IPR050955">
    <property type="entry name" value="Plant_Biomass_Hydrol_Est"/>
</dbReference>
<comment type="caution">
    <text evidence="3">The sequence shown here is derived from an EMBL/GenBank/DDBJ whole genome shotgun (WGS) entry which is preliminary data.</text>
</comment>
<dbReference type="SUPFAM" id="SSF54106">
    <property type="entry name" value="LysM domain"/>
    <property type="match status" value="1"/>
</dbReference>
<accession>A0ABW6DI20</accession>
<evidence type="ECO:0000313" key="3">
    <source>
        <dbReference type="EMBL" id="MFD3407365.1"/>
    </source>
</evidence>
<evidence type="ECO:0000259" key="2">
    <source>
        <dbReference type="PROSITE" id="PS51782"/>
    </source>
</evidence>
<dbReference type="InterPro" id="IPR018392">
    <property type="entry name" value="LysM"/>
</dbReference>
<dbReference type="SMART" id="SM00257">
    <property type="entry name" value="LysM"/>
    <property type="match status" value="1"/>
</dbReference>
<dbReference type="RefSeq" id="WP_377979811.1">
    <property type="nucleotide sequence ID" value="NZ_JBBKXX010000001.1"/>
</dbReference>
<dbReference type="PANTHER" id="PTHR43037">
    <property type="entry name" value="UNNAMED PRODUCT-RELATED"/>
    <property type="match status" value="1"/>
</dbReference>
<dbReference type="Gene3D" id="3.40.50.1820">
    <property type="entry name" value="alpha/beta hydrolase"/>
    <property type="match status" value="1"/>
</dbReference>
<reference evidence="3 4" key="1">
    <citation type="submission" date="2024-03" db="EMBL/GenBank/DDBJ databases">
        <title>Aquirufa genome sequencing.</title>
        <authorList>
            <person name="Pitt A."/>
            <person name="Hahn M.W."/>
        </authorList>
    </citation>
    <scope>NUCLEOTIDE SEQUENCE [LARGE SCALE GENOMIC DNA]</scope>
    <source>
        <strain evidence="3 4">HETE-83D</strain>
    </source>
</reference>
<dbReference type="Proteomes" id="UP001598019">
    <property type="component" value="Unassembled WGS sequence"/>
</dbReference>
<dbReference type="SUPFAM" id="SSF53474">
    <property type="entry name" value="alpha/beta-Hydrolases"/>
    <property type="match status" value="1"/>
</dbReference>
<keyword evidence="4" id="KW-1185">Reference proteome</keyword>
<name>A0ABW6DI20_9BACT</name>